<keyword evidence="2" id="KW-0645">Protease</keyword>
<dbReference type="SUPFAM" id="SSF54897">
    <property type="entry name" value="Protease propeptides/inhibitors"/>
    <property type="match status" value="1"/>
</dbReference>
<dbReference type="InterPro" id="IPR030400">
    <property type="entry name" value="Sedolisin_dom"/>
</dbReference>
<dbReference type="GO" id="GO:0006508">
    <property type="term" value="P:proteolysis"/>
    <property type="evidence" value="ECO:0007669"/>
    <property type="project" value="UniProtKB-KW"/>
</dbReference>
<dbReference type="SMART" id="SM00944">
    <property type="entry name" value="Pro-kuma_activ"/>
    <property type="match status" value="1"/>
</dbReference>
<keyword evidence="3" id="KW-0479">Metal-binding</keyword>
<dbReference type="GO" id="GO:0046872">
    <property type="term" value="F:metal ion binding"/>
    <property type="evidence" value="ECO:0007669"/>
    <property type="project" value="UniProtKB-KW"/>
</dbReference>
<comment type="caution">
    <text evidence="11">The sequence shown here is derived from an EMBL/GenBank/DDBJ whole genome shotgun (WGS) entry which is preliminary data.</text>
</comment>
<dbReference type="PROSITE" id="PS51695">
    <property type="entry name" value="SEDOLISIN"/>
    <property type="match status" value="1"/>
</dbReference>
<reference evidence="11 12" key="1">
    <citation type="submission" date="2020-08" db="EMBL/GenBank/DDBJ databases">
        <title>Genomic Encyclopedia of Type Strains, Phase IV (KMG-IV): sequencing the most valuable type-strain genomes for metagenomic binning, comparative biology and taxonomic classification.</title>
        <authorList>
            <person name="Goeker M."/>
        </authorList>
    </citation>
    <scope>NUCLEOTIDE SEQUENCE [LARGE SCALE GENOMIC DNA]</scope>
    <source>
        <strain evidence="11 12">DSM 103733</strain>
    </source>
</reference>
<protein>
    <recommendedName>
        <fullName evidence="10">Peptidase S53 domain-containing protein</fullName>
    </recommendedName>
</protein>
<organism evidence="11 12">
    <name type="scientific">Silvibacterium bohemicum</name>
    <dbReference type="NCBI Taxonomy" id="1577686"/>
    <lineage>
        <taxon>Bacteria</taxon>
        <taxon>Pseudomonadati</taxon>
        <taxon>Acidobacteriota</taxon>
        <taxon>Terriglobia</taxon>
        <taxon>Terriglobales</taxon>
        <taxon>Acidobacteriaceae</taxon>
        <taxon>Silvibacterium</taxon>
    </lineage>
</organism>
<evidence type="ECO:0000256" key="4">
    <source>
        <dbReference type="ARBA" id="ARBA00022801"/>
    </source>
</evidence>
<evidence type="ECO:0000256" key="2">
    <source>
        <dbReference type="ARBA" id="ARBA00022670"/>
    </source>
</evidence>
<gene>
    <name evidence="11" type="ORF">HNQ77_001478</name>
</gene>
<evidence type="ECO:0000256" key="3">
    <source>
        <dbReference type="ARBA" id="ARBA00022723"/>
    </source>
</evidence>
<dbReference type="GO" id="GO:0008240">
    <property type="term" value="F:tripeptidyl-peptidase activity"/>
    <property type="evidence" value="ECO:0007669"/>
    <property type="project" value="TreeGrafter"/>
</dbReference>
<feature type="region of interest" description="Disordered" evidence="8">
    <location>
        <begin position="410"/>
        <end position="429"/>
    </location>
</feature>
<comment type="cofactor">
    <cofactor evidence="1">
        <name>Ca(2+)</name>
        <dbReference type="ChEBI" id="CHEBI:29108"/>
    </cofactor>
</comment>
<feature type="signal peptide" evidence="9">
    <location>
        <begin position="1"/>
        <end position="26"/>
    </location>
</feature>
<keyword evidence="6" id="KW-0106">Calcium</keyword>
<evidence type="ECO:0000256" key="1">
    <source>
        <dbReference type="ARBA" id="ARBA00001913"/>
    </source>
</evidence>
<dbReference type="InterPro" id="IPR023828">
    <property type="entry name" value="Peptidase_S8_Ser-AS"/>
</dbReference>
<dbReference type="InterPro" id="IPR015366">
    <property type="entry name" value="S53_propep"/>
</dbReference>
<dbReference type="Pfam" id="PF16640">
    <property type="entry name" value="Big_3_5"/>
    <property type="match status" value="1"/>
</dbReference>
<feature type="domain" description="Peptidase S53" evidence="10">
    <location>
        <begin position="242"/>
        <end position="717"/>
    </location>
</feature>
<keyword evidence="4" id="KW-0378">Hydrolase</keyword>
<dbReference type="PROSITE" id="PS00138">
    <property type="entry name" value="SUBTILASE_SER"/>
    <property type="match status" value="1"/>
</dbReference>
<keyword evidence="7" id="KW-0865">Zymogen</keyword>
<dbReference type="RefSeq" id="WP_184084653.1">
    <property type="nucleotide sequence ID" value="NZ_JACHEK010000003.1"/>
</dbReference>
<dbReference type="InterPro" id="IPR050819">
    <property type="entry name" value="Tripeptidyl-peptidase_I"/>
</dbReference>
<accession>A0A841JUV3</accession>
<evidence type="ECO:0000313" key="12">
    <source>
        <dbReference type="Proteomes" id="UP000538666"/>
    </source>
</evidence>
<keyword evidence="12" id="KW-1185">Reference proteome</keyword>
<dbReference type="PANTHER" id="PTHR14218">
    <property type="entry name" value="PROTEASE S8 TRIPEPTIDYL PEPTIDASE I CLN2"/>
    <property type="match status" value="1"/>
</dbReference>
<dbReference type="Pfam" id="PF00082">
    <property type="entry name" value="Peptidase_S8"/>
    <property type="match status" value="1"/>
</dbReference>
<feature type="chain" id="PRO_5032390359" description="Peptidase S53 domain-containing protein" evidence="9">
    <location>
        <begin position="27"/>
        <end position="1448"/>
    </location>
</feature>
<evidence type="ECO:0000256" key="6">
    <source>
        <dbReference type="ARBA" id="ARBA00022837"/>
    </source>
</evidence>
<dbReference type="EMBL" id="JACHEK010000003">
    <property type="protein sequence ID" value="MBB6143529.1"/>
    <property type="molecule type" value="Genomic_DNA"/>
</dbReference>
<evidence type="ECO:0000256" key="9">
    <source>
        <dbReference type="SAM" id="SignalP"/>
    </source>
</evidence>
<dbReference type="PANTHER" id="PTHR14218:SF15">
    <property type="entry name" value="TRIPEPTIDYL-PEPTIDASE 1"/>
    <property type="match status" value="1"/>
</dbReference>
<dbReference type="Pfam" id="PF09286">
    <property type="entry name" value="Pro-kuma_activ"/>
    <property type="match status" value="1"/>
</dbReference>
<dbReference type="Gene3D" id="3.40.50.200">
    <property type="entry name" value="Peptidase S8/S53 domain"/>
    <property type="match status" value="1"/>
</dbReference>
<dbReference type="InterPro" id="IPR036852">
    <property type="entry name" value="Peptidase_S8/S53_dom_sf"/>
</dbReference>
<dbReference type="Gene3D" id="2.60.40.10">
    <property type="entry name" value="Immunoglobulins"/>
    <property type="match status" value="1"/>
</dbReference>
<evidence type="ECO:0000256" key="7">
    <source>
        <dbReference type="ARBA" id="ARBA00023145"/>
    </source>
</evidence>
<dbReference type="InterPro" id="IPR032109">
    <property type="entry name" value="Big_3_5"/>
</dbReference>
<keyword evidence="9" id="KW-0732">Signal</keyword>
<dbReference type="CDD" id="cd11377">
    <property type="entry name" value="Pro-peptidase_S53"/>
    <property type="match status" value="1"/>
</dbReference>
<evidence type="ECO:0000313" key="11">
    <source>
        <dbReference type="EMBL" id="MBB6143529.1"/>
    </source>
</evidence>
<proteinExistence type="predicted"/>
<sequence>MKPAFFSVRFVRFYMGMALFAASALAQSSAPSLQTAAAAAAPLDRVRGPVTVARTPLKGQTRPLDRSAIDLGQVPDSMSTGRMVLWLRRSAVQQAQLSQFLSQTQNKNSASYRHWMTPESYGAAYGISDHDLAAVQQWLEASGLKVERISAARNAILFSGTAGSLTSAFNTSIHSYRVGQQTRFSNAADPEIPAALAPVISGVSPMNDFHARPLHVLGSPAHYDATTGHLRSALTVGGSQLYVTPADASIIYDTPNQNFNPAATQTLDGTGVTIGILGYSALAMADVQNYRTAFLPASAAANLPQPILDGGVDPGVMPGDAGVESLLDVEIAGGLAPGASIDYYYAASTDLSDGLILAGLRALEENKINILSVSYGSCEQDLGVGGNLSWSELWQQAAAQGITVTVSTGDSGSASCDGDNEEPPLSASRGLSVSGIASTPYNIAVGGTDFYSLAGNNFSTYVNFTGSYPYYASALGYIPENPWNDSSTVVANSYQENLPTYNLAGATNIIGGGGGLSSAAVCLGSVDDQGDCMQTPTGYIQPPFQTGFQGPNLVRSLPDVSLLSANGFYGAGWVYCSDSTVDDQGGLYTDCQVDANGQLINDQNVGVIGGTSAAAPAFAGMLAMISQSQGGARLGQADTVLYNLAQDYDPDPNNPGKYQRSFHDISIGNNSVYCATGSLDCFSNNFLEGYDAIPFYDMATGLGSVDLSQLVSLWTSTNFASTSNTLAAGTSSGTLSAAPISVVHGTPLYFGMTVTPSDATGQFSLVATNNETAASSSDFAPLYSPGAGSLTTNDLPGGTYTVNSYYAGDTSHTGSQSSSGINVTITAEPSTTTLSFSDYDPITLLISEGVSTLPYGVNSFLNAQPFGNNSAVGFQGNLIPDGVATGSVTFTSNGTTQSAAINSLGIAQISASSFPPGTYAYQASYPGDASFAPSTSSTQTLTITKGTTTFVVQSNGAAVNPVGQVNLTAVLETDSVALYPTGSVSATANGHTYQPIIGTQTQANGANAIVFTFYISAADLAAGSNTVGVSYSGDTNYLASNGSTSVTLAGVQGSYTLTGPSQPVTVEASGEASAVISIVPANGFTGIVSMACTVSAAASGHTPTCVALPATVYGSSGATSAVTVASYADTPAGTYTITVTGTSGQLNQSVQVPLQVTSGPGFTLVAANSSLSIAAPGQAATDALTITPTQAFTGTVALSCSVAPVPANGTAPACTLPNSVLFGTAASTASLQVTTDSTTPPGSYNVSVSAISGVLQQTLTVPVTVQQVAATPTFGLTAASSAMSIAASGQSVTDTLTISPAGGFTGAVQLSCAISGGASTPAPACVVPATASVTGTAPVNAMLTIDTTGATAALVPADRRPLQERLGGVALACLVAFMLPRRRVWAALAFLVLTLGTLGITGCGGGSHVTTATGTSSSPGTPAGSYTVTVTATSGSISTTTQIALTVQ</sequence>
<dbReference type="SUPFAM" id="SSF52743">
    <property type="entry name" value="Subtilisin-like"/>
    <property type="match status" value="1"/>
</dbReference>
<dbReference type="GO" id="GO:0004252">
    <property type="term" value="F:serine-type endopeptidase activity"/>
    <property type="evidence" value="ECO:0007669"/>
    <property type="project" value="InterPro"/>
</dbReference>
<name>A0A841JUV3_9BACT</name>
<evidence type="ECO:0000256" key="8">
    <source>
        <dbReference type="SAM" id="MobiDB-lite"/>
    </source>
</evidence>
<dbReference type="Proteomes" id="UP000538666">
    <property type="component" value="Unassembled WGS sequence"/>
</dbReference>
<dbReference type="InterPro" id="IPR013783">
    <property type="entry name" value="Ig-like_fold"/>
</dbReference>
<dbReference type="CDD" id="cd04056">
    <property type="entry name" value="Peptidases_S53"/>
    <property type="match status" value="1"/>
</dbReference>
<evidence type="ECO:0000256" key="5">
    <source>
        <dbReference type="ARBA" id="ARBA00022825"/>
    </source>
</evidence>
<dbReference type="InterPro" id="IPR000209">
    <property type="entry name" value="Peptidase_S8/S53_dom"/>
</dbReference>
<evidence type="ECO:0000259" key="10">
    <source>
        <dbReference type="PROSITE" id="PS51695"/>
    </source>
</evidence>
<keyword evidence="5" id="KW-0720">Serine protease</keyword>